<gene>
    <name evidence="2" type="ORF">SAMN02745857_00807</name>
</gene>
<evidence type="ECO:0000313" key="2">
    <source>
        <dbReference type="EMBL" id="SMC19826.1"/>
    </source>
</evidence>
<dbReference type="Proteomes" id="UP000192761">
    <property type="component" value="Unassembled WGS sequence"/>
</dbReference>
<accession>A0A1W1X7C0</accession>
<keyword evidence="1" id="KW-0812">Transmembrane</keyword>
<reference evidence="2 3" key="1">
    <citation type="submission" date="2017-04" db="EMBL/GenBank/DDBJ databases">
        <authorList>
            <person name="Afonso C.L."/>
            <person name="Miller P.J."/>
            <person name="Scott M.A."/>
            <person name="Spackman E."/>
            <person name="Goraichik I."/>
            <person name="Dimitrov K.M."/>
            <person name="Suarez D.L."/>
            <person name="Swayne D.E."/>
        </authorList>
    </citation>
    <scope>NUCLEOTIDE SEQUENCE [LARGE SCALE GENOMIC DNA]</scope>
    <source>
        <strain evidence="2 3">DSM 23236</strain>
    </source>
</reference>
<keyword evidence="3" id="KW-1185">Reference proteome</keyword>
<dbReference type="EMBL" id="FWXD01000003">
    <property type="protein sequence ID" value="SMC19826.1"/>
    <property type="molecule type" value="Genomic_DNA"/>
</dbReference>
<protein>
    <submittedName>
        <fullName evidence="2">Uncharacterized protein</fullName>
    </submittedName>
</protein>
<keyword evidence="1" id="KW-0472">Membrane</keyword>
<sequence length="47" mass="5584">MQHVYLVFGFGLVCVLWALLYVLTHRDNDQEQHPALDFCLVWPILLR</sequence>
<dbReference type="STRING" id="1121001.SAMN02745857_00807"/>
<evidence type="ECO:0000313" key="3">
    <source>
        <dbReference type="Proteomes" id="UP000192761"/>
    </source>
</evidence>
<name>A0A1W1X7C0_9NEIS</name>
<dbReference type="AlphaFoldDB" id="A0A1W1X7C0"/>
<keyword evidence="1" id="KW-1133">Transmembrane helix</keyword>
<proteinExistence type="predicted"/>
<organism evidence="2 3">
    <name type="scientific">Andreprevotia lacus DSM 23236</name>
    <dbReference type="NCBI Taxonomy" id="1121001"/>
    <lineage>
        <taxon>Bacteria</taxon>
        <taxon>Pseudomonadati</taxon>
        <taxon>Pseudomonadota</taxon>
        <taxon>Betaproteobacteria</taxon>
        <taxon>Neisseriales</taxon>
        <taxon>Chitinibacteraceae</taxon>
        <taxon>Andreprevotia</taxon>
    </lineage>
</organism>
<feature type="transmembrane region" description="Helical" evidence="1">
    <location>
        <begin position="6"/>
        <end position="23"/>
    </location>
</feature>
<evidence type="ECO:0000256" key="1">
    <source>
        <dbReference type="SAM" id="Phobius"/>
    </source>
</evidence>